<evidence type="ECO:0008006" key="5">
    <source>
        <dbReference type="Google" id="ProtNLM"/>
    </source>
</evidence>
<feature type="compositionally biased region" description="Low complexity" evidence="1">
    <location>
        <begin position="325"/>
        <end position="345"/>
    </location>
</feature>
<sequence length="470" mass="52954">MENQKDKRTLLRHCDDQNICHCDWRLTLVDCEESVAMYYINIINIILCSLAVIIGIGLITHRMVIKGHRLWDHQHGSRGCLRPKPVDCLLFMLTIYNVLRLVSSVILVVDIAPENLIVRSFMFEFPWQWGIGAFTLYLVGIAQTLADSHKKVSSGWLPSPTTVDILGSWFFLWPFIIHNICSLLAGGLAETNLKLAEIFTRLLYGFWFWHNASINMAIIFSGVRLINILKGHLAKFNSPSNNSRYHAIKMGIAKIQAIIIITNLCLLLFATLLLLYGILRDQIMTNTTGSIFLGAIWNTLGTLSTLLVELAVIINPSFEKNAALGANSSSGGNQNPSGEKSSSSSNQYTGQENGTMTFYSSQQQEQHHSYDDDGNQNTNAYYMKNMESVIADQQMEYQQVIQRHTMINATNGGGDRVKKYNITNEVKKPNILNSSPILDEYEISAFYNNKNESQENILVMDDISPMVGRR</sequence>
<feature type="transmembrane region" description="Helical" evidence="2">
    <location>
        <begin position="206"/>
        <end position="226"/>
    </location>
</feature>
<evidence type="ECO:0000256" key="2">
    <source>
        <dbReference type="SAM" id="Phobius"/>
    </source>
</evidence>
<protein>
    <recommendedName>
        <fullName evidence="5">Transmembrane protein</fullName>
    </recommendedName>
</protein>
<organism evidence="3 4">
    <name type="scientific">Circinella minor</name>
    <dbReference type="NCBI Taxonomy" id="1195481"/>
    <lineage>
        <taxon>Eukaryota</taxon>
        <taxon>Fungi</taxon>
        <taxon>Fungi incertae sedis</taxon>
        <taxon>Mucoromycota</taxon>
        <taxon>Mucoromycotina</taxon>
        <taxon>Mucoromycetes</taxon>
        <taxon>Mucorales</taxon>
        <taxon>Lichtheimiaceae</taxon>
        <taxon>Circinella</taxon>
    </lineage>
</organism>
<feature type="transmembrane region" description="Helical" evidence="2">
    <location>
        <begin position="36"/>
        <end position="59"/>
    </location>
</feature>
<feature type="transmembrane region" description="Helical" evidence="2">
    <location>
        <begin position="166"/>
        <end position="186"/>
    </location>
</feature>
<feature type="transmembrane region" description="Helical" evidence="2">
    <location>
        <begin position="129"/>
        <end position="146"/>
    </location>
</feature>
<keyword evidence="4" id="KW-1185">Reference proteome</keyword>
<evidence type="ECO:0000256" key="1">
    <source>
        <dbReference type="SAM" id="MobiDB-lite"/>
    </source>
</evidence>
<feature type="region of interest" description="Disordered" evidence="1">
    <location>
        <begin position="325"/>
        <end position="353"/>
    </location>
</feature>
<keyword evidence="2" id="KW-0472">Membrane</keyword>
<dbReference type="AlphaFoldDB" id="A0A8H7S0K9"/>
<keyword evidence="2" id="KW-1133">Transmembrane helix</keyword>
<gene>
    <name evidence="3" type="ORF">INT45_011478</name>
</gene>
<evidence type="ECO:0000313" key="3">
    <source>
        <dbReference type="EMBL" id="KAG2220474.1"/>
    </source>
</evidence>
<feature type="transmembrane region" description="Helical" evidence="2">
    <location>
        <begin position="257"/>
        <end position="279"/>
    </location>
</feature>
<accession>A0A8H7S0K9</accession>
<reference evidence="3 4" key="1">
    <citation type="submission" date="2020-12" db="EMBL/GenBank/DDBJ databases">
        <title>Metabolic potential, ecology and presence of endohyphal bacteria is reflected in genomic diversity of Mucoromycotina.</title>
        <authorList>
            <person name="Muszewska A."/>
            <person name="Okrasinska A."/>
            <person name="Steczkiewicz K."/>
            <person name="Drgas O."/>
            <person name="Orlowska M."/>
            <person name="Perlinska-Lenart U."/>
            <person name="Aleksandrzak-Piekarczyk T."/>
            <person name="Szatraj K."/>
            <person name="Zielenkiewicz U."/>
            <person name="Pilsyk S."/>
            <person name="Malc E."/>
            <person name="Mieczkowski P."/>
            <person name="Kruszewska J.S."/>
            <person name="Biernat P."/>
            <person name="Pawlowska J."/>
        </authorList>
    </citation>
    <scope>NUCLEOTIDE SEQUENCE [LARGE SCALE GENOMIC DNA]</scope>
    <source>
        <strain evidence="3 4">CBS 142.35</strain>
    </source>
</reference>
<dbReference type="Proteomes" id="UP000646827">
    <property type="component" value="Unassembled WGS sequence"/>
</dbReference>
<name>A0A8H7S0K9_9FUNG</name>
<feature type="transmembrane region" description="Helical" evidence="2">
    <location>
        <begin position="88"/>
        <end position="109"/>
    </location>
</feature>
<evidence type="ECO:0000313" key="4">
    <source>
        <dbReference type="Proteomes" id="UP000646827"/>
    </source>
</evidence>
<comment type="caution">
    <text evidence="3">The sequence shown here is derived from an EMBL/GenBank/DDBJ whole genome shotgun (WGS) entry which is preliminary data.</text>
</comment>
<feature type="transmembrane region" description="Helical" evidence="2">
    <location>
        <begin position="291"/>
        <end position="314"/>
    </location>
</feature>
<dbReference type="OrthoDB" id="2131431at2759"/>
<proteinExistence type="predicted"/>
<keyword evidence="2" id="KW-0812">Transmembrane</keyword>
<dbReference type="EMBL" id="JAEPRB010000139">
    <property type="protein sequence ID" value="KAG2220474.1"/>
    <property type="molecule type" value="Genomic_DNA"/>
</dbReference>